<evidence type="ECO:0000256" key="2">
    <source>
        <dbReference type="ARBA" id="ARBA00008711"/>
    </source>
</evidence>
<evidence type="ECO:0000313" key="13">
    <source>
        <dbReference type="Proteomes" id="UP000005709"/>
    </source>
</evidence>
<evidence type="ECO:0000259" key="10">
    <source>
        <dbReference type="Pfam" id="PF01035"/>
    </source>
</evidence>
<evidence type="ECO:0000256" key="6">
    <source>
        <dbReference type="ARBA" id="ARBA00022763"/>
    </source>
</evidence>
<proteinExistence type="inferred from homology"/>
<gene>
    <name evidence="12" type="ORF">CAMGR0001_1486</name>
</gene>
<keyword evidence="6 9" id="KW-0227">DNA damage</keyword>
<evidence type="ECO:0000256" key="9">
    <source>
        <dbReference type="HAMAP-Rule" id="MF_00772"/>
    </source>
</evidence>
<dbReference type="eggNOG" id="COG0350">
    <property type="taxonomic scope" value="Bacteria"/>
</dbReference>
<evidence type="ECO:0000256" key="8">
    <source>
        <dbReference type="ARBA" id="ARBA00049348"/>
    </source>
</evidence>
<dbReference type="InterPro" id="IPR036217">
    <property type="entry name" value="MethylDNA_cys_MeTrfase_DNAb"/>
</dbReference>
<dbReference type="SUPFAM" id="SSF46767">
    <property type="entry name" value="Methylated DNA-protein cysteine methyltransferase, C-terminal domain"/>
    <property type="match status" value="1"/>
</dbReference>
<dbReference type="InterPro" id="IPR036631">
    <property type="entry name" value="MGMT_N_sf"/>
</dbReference>
<dbReference type="STRING" id="824.CGRAC_0754"/>
<comment type="similarity">
    <text evidence="2 9">Belongs to the MGMT family.</text>
</comment>
<dbReference type="InterPro" id="IPR001497">
    <property type="entry name" value="MethylDNA_cys_MeTrfase_AS"/>
</dbReference>
<evidence type="ECO:0000259" key="11">
    <source>
        <dbReference type="Pfam" id="PF02870"/>
    </source>
</evidence>
<evidence type="ECO:0000256" key="7">
    <source>
        <dbReference type="ARBA" id="ARBA00023204"/>
    </source>
</evidence>
<dbReference type="Pfam" id="PF02870">
    <property type="entry name" value="Methyltransf_1N"/>
    <property type="match status" value="1"/>
</dbReference>
<dbReference type="PANTHER" id="PTHR10815">
    <property type="entry name" value="METHYLATED-DNA--PROTEIN-CYSTEINE METHYLTRANSFERASE"/>
    <property type="match status" value="1"/>
</dbReference>
<protein>
    <recommendedName>
        <fullName evidence="9">Methylated-DNA--protein-cysteine methyltransferase</fullName>
        <ecNumber evidence="9">2.1.1.63</ecNumber>
    </recommendedName>
    <alternativeName>
        <fullName evidence="9">6-O-methylguanine-DNA methyltransferase</fullName>
        <shortName evidence="9">MGMT</shortName>
    </alternativeName>
    <alternativeName>
        <fullName evidence="9">O-6-methylguanine-DNA-alkyltransferase</fullName>
    </alternativeName>
</protein>
<dbReference type="PANTHER" id="PTHR10815:SF13">
    <property type="entry name" value="METHYLATED-DNA--PROTEIN-CYSTEINE METHYLTRANSFERASE"/>
    <property type="match status" value="1"/>
</dbReference>
<comment type="subcellular location">
    <subcellularLocation>
        <location evidence="9">Cytoplasm</location>
    </subcellularLocation>
</comment>
<organism evidence="12 13">
    <name type="scientific">Campylobacter gracilis RM3268</name>
    <dbReference type="NCBI Taxonomy" id="553220"/>
    <lineage>
        <taxon>Bacteria</taxon>
        <taxon>Pseudomonadati</taxon>
        <taxon>Campylobacterota</taxon>
        <taxon>Epsilonproteobacteria</taxon>
        <taxon>Campylobacterales</taxon>
        <taxon>Campylobacteraceae</taxon>
        <taxon>Campylobacter</taxon>
    </lineage>
</organism>
<dbReference type="Gene3D" id="3.30.160.70">
    <property type="entry name" value="Methylated DNA-protein cysteine methyltransferase domain"/>
    <property type="match status" value="1"/>
</dbReference>
<keyword evidence="4 9" id="KW-0489">Methyltransferase</keyword>
<evidence type="ECO:0000256" key="1">
    <source>
        <dbReference type="ARBA" id="ARBA00001286"/>
    </source>
</evidence>
<dbReference type="CDD" id="cd06445">
    <property type="entry name" value="ATase"/>
    <property type="match status" value="1"/>
</dbReference>
<reference evidence="12 13" key="1">
    <citation type="submission" date="2009-07" db="EMBL/GenBank/DDBJ databases">
        <authorList>
            <person name="Madupu R."/>
            <person name="Sebastian Y."/>
            <person name="Durkin A.S."/>
            <person name="Torralba M."/>
            <person name="Methe B."/>
            <person name="Sutton G.G."/>
            <person name="Strausberg R.L."/>
            <person name="Nelson K.E."/>
        </authorList>
    </citation>
    <scope>NUCLEOTIDE SEQUENCE [LARGE SCALE GENOMIC DNA]</scope>
    <source>
        <strain evidence="12 13">RM3268</strain>
    </source>
</reference>
<dbReference type="InterPro" id="IPR014048">
    <property type="entry name" value="MethylDNA_cys_MeTrfase_DNA-bd"/>
</dbReference>
<dbReference type="SUPFAM" id="SSF53155">
    <property type="entry name" value="Methylated DNA-protein cysteine methyltransferase domain"/>
    <property type="match status" value="1"/>
</dbReference>
<comment type="caution">
    <text evidence="12">The sequence shown here is derived from an EMBL/GenBank/DDBJ whole genome shotgun (WGS) entry which is preliminary data.</text>
</comment>
<dbReference type="InterPro" id="IPR008332">
    <property type="entry name" value="MethylG_MeTrfase_N"/>
</dbReference>
<feature type="domain" description="Methylguanine DNA methyltransferase ribonuclease-like" evidence="11">
    <location>
        <begin position="3"/>
        <end position="93"/>
    </location>
</feature>
<dbReference type="Pfam" id="PF01035">
    <property type="entry name" value="DNA_binding_1"/>
    <property type="match status" value="1"/>
</dbReference>
<keyword evidence="3 9" id="KW-0963">Cytoplasm</keyword>
<comment type="catalytic activity">
    <reaction evidence="1 9">
        <text>a 4-O-methyl-thymidine in DNA + L-cysteinyl-[protein] = a thymidine in DNA + S-methyl-L-cysteinyl-[protein]</text>
        <dbReference type="Rhea" id="RHEA:53428"/>
        <dbReference type="Rhea" id="RHEA-COMP:10131"/>
        <dbReference type="Rhea" id="RHEA-COMP:10132"/>
        <dbReference type="Rhea" id="RHEA-COMP:13555"/>
        <dbReference type="Rhea" id="RHEA-COMP:13556"/>
        <dbReference type="ChEBI" id="CHEBI:29950"/>
        <dbReference type="ChEBI" id="CHEBI:82612"/>
        <dbReference type="ChEBI" id="CHEBI:137386"/>
        <dbReference type="ChEBI" id="CHEBI:137387"/>
        <dbReference type="EC" id="2.1.1.63"/>
    </reaction>
</comment>
<evidence type="ECO:0000256" key="4">
    <source>
        <dbReference type="ARBA" id="ARBA00022603"/>
    </source>
</evidence>
<keyword evidence="13" id="KW-1185">Reference proteome</keyword>
<comment type="miscellaneous">
    <text evidence="9">This enzyme catalyzes only one turnover and therefore is not strictly catalytic. According to one definition, an enzyme is a biocatalyst that acts repeatedly and over many reaction cycles.</text>
</comment>
<accession>C8PJT6</accession>
<dbReference type="EC" id="2.1.1.63" evidence="9"/>
<name>C8PJT6_9BACT</name>
<comment type="function">
    <text evidence="9">Involved in the cellular defense against the biological effects of O6-methylguanine (O6-MeG) and O4-methylthymine (O4-MeT) in DNA. Repairs the methylated nucleobase in DNA by stoichiometrically transferring the methyl group to a cysteine residue in the enzyme. This is a suicide reaction: the enzyme is irreversibly inactivated.</text>
</comment>
<feature type="active site" description="Nucleophile; methyl group acceptor" evidence="9">
    <location>
        <position position="149"/>
    </location>
</feature>
<dbReference type="HAMAP" id="MF_00772">
    <property type="entry name" value="OGT"/>
    <property type="match status" value="1"/>
</dbReference>
<dbReference type="RefSeq" id="WP_005872223.1">
    <property type="nucleotide sequence ID" value="NZ_ACYG01000027.1"/>
</dbReference>
<keyword evidence="7 9" id="KW-0234">DNA repair</keyword>
<dbReference type="GO" id="GO:0006307">
    <property type="term" value="P:DNA alkylation repair"/>
    <property type="evidence" value="ECO:0007669"/>
    <property type="project" value="UniProtKB-UniRule"/>
</dbReference>
<dbReference type="InterPro" id="IPR036388">
    <property type="entry name" value="WH-like_DNA-bd_sf"/>
</dbReference>
<dbReference type="GO" id="GO:0032259">
    <property type="term" value="P:methylation"/>
    <property type="evidence" value="ECO:0007669"/>
    <property type="project" value="UniProtKB-KW"/>
</dbReference>
<dbReference type="PROSITE" id="PS00374">
    <property type="entry name" value="MGMT"/>
    <property type="match status" value="1"/>
</dbReference>
<dbReference type="GO" id="GO:0005737">
    <property type="term" value="C:cytoplasm"/>
    <property type="evidence" value="ECO:0007669"/>
    <property type="project" value="UniProtKB-SubCell"/>
</dbReference>
<feature type="domain" description="Methylated-DNA-[protein]-cysteine S-methyltransferase DNA binding" evidence="10">
    <location>
        <begin position="98"/>
        <end position="178"/>
    </location>
</feature>
<dbReference type="Gene3D" id="1.10.10.10">
    <property type="entry name" value="Winged helix-like DNA-binding domain superfamily/Winged helix DNA-binding domain"/>
    <property type="match status" value="1"/>
</dbReference>
<evidence type="ECO:0000256" key="5">
    <source>
        <dbReference type="ARBA" id="ARBA00022679"/>
    </source>
</evidence>
<dbReference type="GO" id="GO:0003908">
    <property type="term" value="F:methylated-DNA-[protein]-cysteine S-methyltransferase activity"/>
    <property type="evidence" value="ECO:0007669"/>
    <property type="project" value="UniProtKB-UniRule"/>
</dbReference>
<dbReference type="OrthoDB" id="9802228at2"/>
<dbReference type="InterPro" id="IPR023546">
    <property type="entry name" value="MGMT"/>
</dbReference>
<keyword evidence="5 9" id="KW-0808">Transferase</keyword>
<dbReference type="FunFam" id="1.10.10.10:FF:000214">
    <property type="entry name" value="Methylated-DNA--protein-cysteine methyltransferase"/>
    <property type="match status" value="1"/>
</dbReference>
<dbReference type="AlphaFoldDB" id="C8PJT6"/>
<dbReference type="EMBL" id="ACYG01000027">
    <property type="protein sequence ID" value="EEV17191.1"/>
    <property type="molecule type" value="Genomic_DNA"/>
</dbReference>
<sequence length="186" mass="20252">MQKAFFNSPIGMLEIWDDEIGICSIDWVKSSVYGPNDEIFKKHDAGLIGFVRATDDKGRDLRLSDLRKNLALCTDELSAYFRGELESFSVKLSQNGTQFQKSVWSALLDTPYGEVVTYGELARAIGRPHASRAVGSANGKNKIPIIVPCHRVVASGGLGGYSGAGGVATKAWLLNFERENLAKLGK</sequence>
<comment type="catalytic activity">
    <reaction evidence="8 9">
        <text>a 6-O-methyl-2'-deoxyguanosine in DNA + L-cysteinyl-[protein] = S-methyl-L-cysteinyl-[protein] + a 2'-deoxyguanosine in DNA</text>
        <dbReference type="Rhea" id="RHEA:24000"/>
        <dbReference type="Rhea" id="RHEA-COMP:10131"/>
        <dbReference type="Rhea" id="RHEA-COMP:10132"/>
        <dbReference type="Rhea" id="RHEA-COMP:11367"/>
        <dbReference type="Rhea" id="RHEA-COMP:11368"/>
        <dbReference type="ChEBI" id="CHEBI:29950"/>
        <dbReference type="ChEBI" id="CHEBI:82612"/>
        <dbReference type="ChEBI" id="CHEBI:85445"/>
        <dbReference type="ChEBI" id="CHEBI:85448"/>
        <dbReference type="EC" id="2.1.1.63"/>
    </reaction>
</comment>
<evidence type="ECO:0000256" key="3">
    <source>
        <dbReference type="ARBA" id="ARBA00022490"/>
    </source>
</evidence>
<dbReference type="NCBIfam" id="TIGR00589">
    <property type="entry name" value="ogt"/>
    <property type="match status" value="1"/>
</dbReference>
<evidence type="ECO:0000313" key="12">
    <source>
        <dbReference type="EMBL" id="EEV17191.1"/>
    </source>
</evidence>
<dbReference type="Proteomes" id="UP000005709">
    <property type="component" value="Unassembled WGS sequence"/>
</dbReference>